<dbReference type="AlphaFoldDB" id="A0A067TZW1"/>
<accession>A0A067TZW1</accession>
<reference evidence="2" key="1">
    <citation type="journal article" date="2014" name="Proc. Natl. Acad. Sci. U.S.A.">
        <title>Extensive sampling of basidiomycete genomes demonstrates inadequacy of the white-rot/brown-rot paradigm for wood decay fungi.</title>
        <authorList>
            <person name="Riley R."/>
            <person name="Salamov A.A."/>
            <person name="Brown D.W."/>
            <person name="Nagy L.G."/>
            <person name="Floudas D."/>
            <person name="Held B.W."/>
            <person name="Levasseur A."/>
            <person name="Lombard V."/>
            <person name="Morin E."/>
            <person name="Otillar R."/>
            <person name="Lindquist E.A."/>
            <person name="Sun H."/>
            <person name="LaButti K.M."/>
            <person name="Schmutz J."/>
            <person name="Jabbour D."/>
            <person name="Luo H."/>
            <person name="Baker S.E."/>
            <person name="Pisabarro A.G."/>
            <person name="Walton J.D."/>
            <person name="Blanchette R.A."/>
            <person name="Henrissat B."/>
            <person name="Martin F."/>
            <person name="Cullen D."/>
            <person name="Hibbett D.S."/>
            <person name="Grigoriev I.V."/>
        </authorList>
    </citation>
    <scope>NUCLEOTIDE SEQUENCE [LARGE SCALE GENOMIC DNA]</scope>
    <source>
        <strain evidence="2">CBS 339.88</strain>
    </source>
</reference>
<organism evidence="1 2">
    <name type="scientific">Galerina marginata (strain CBS 339.88)</name>
    <dbReference type="NCBI Taxonomy" id="685588"/>
    <lineage>
        <taxon>Eukaryota</taxon>
        <taxon>Fungi</taxon>
        <taxon>Dikarya</taxon>
        <taxon>Basidiomycota</taxon>
        <taxon>Agaricomycotina</taxon>
        <taxon>Agaricomycetes</taxon>
        <taxon>Agaricomycetidae</taxon>
        <taxon>Agaricales</taxon>
        <taxon>Agaricineae</taxon>
        <taxon>Strophariaceae</taxon>
        <taxon>Galerina</taxon>
    </lineage>
</organism>
<evidence type="ECO:0000313" key="2">
    <source>
        <dbReference type="Proteomes" id="UP000027222"/>
    </source>
</evidence>
<proteinExistence type="predicted"/>
<sequence>MVGPCRRWENGRVLRAVADLDQYRERVLGPTGDGSYTHCHVRPQSSFSVRLRLNLVRPQPICPGDEATPSAMFRRSAFVIDFGGLDRPCQKSPDLLLLSVRSATEFLLLYLMSFSLPLRQLYDWTKKTKRNRAISSSYELIFAPRKGSIRCFADVAFKFKIQPRTRYSYAYVIHHQFSSCRSNVALRRPRRH</sequence>
<dbReference type="Proteomes" id="UP000027222">
    <property type="component" value="Unassembled WGS sequence"/>
</dbReference>
<evidence type="ECO:0000313" key="1">
    <source>
        <dbReference type="EMBL" id="KDR84608.1"/>
    </source>
</evidence>
<keyword evidence="2" id="KW-1185">Reference proteome</keyword>
<gene>
    <name evidence="1" type="ORF">GALMADRAFT_718781</name>
</gene>
<dbReference type="EMBL" id="KL142368">
    <property type="protein sequence ID" value="KDR84608.1"/>
    <property type="molecule type" value="Genomic_DNA"/>
</dbReference>
<name>A0A067TZW1_GALM3</name>
<protein>
    <submittedName>
        <fullName evidence="1">Uncharacterized protein</fullName>
    </submittedName>
</protein>
<dbReference type="HOGENOM" id="CLU_1415262_0_0_1"/>